<gene>
    <name evidence="6" type="ORF">MKZ38_008800</name>
</gene>
<evidence type="ECO:0008006" key="8">
    <source>
        <dbReference type="Google" id="ProtNLM"/>
    </source>
</evidence>
<evidence type="ECO:0000256" key="2">
    <source>
        <dbReference type="ARBA" id="ARBA00022723"/>
    </source>
</evidence>
<feature type="compositionally biased region" description="Polar residues" evidence="5">
    <location>
        <begin position="69"/>
        <end position="79"/>
    </location>
</feature>
<comment type="similarity">
    <text evidence="4">Belongs to the FPP/GGPP synthase family.</text>
</comment>
<dbReference type="Pfam" id="PF00348">
    <property type="entry name" value="polyprenyl_synt"/>
    <property type="match status" value="1"/>
</dbReference>
<evidence type="ECO:0000256" key="5">
    <source>
        <dbReference type="SAM" id="MobiDB-lite"/>
    </source>
</evidence>
<dbReference type="GO" id="GO:0046872">
    <property type="term" value="F:metal ion binding"/>
    <property type="evidence" value="ECO:0007669"/>
    <property type="project" value="UniProtKB-KW"/>
</dbReference>
<organism evidence="6 7">
    <name type="scientific">Zalerion maritima</name>
    <dbReference type="NCBI Taxonomy" id="339359"/>
    <lineage>
        <taxon>Eukaryota</taxon>
        <taxon>Fungi</taxon>
        <taxon>Dikarya</taxon>
        <taxon>Ascomycota</taxon>
        <taxon>Pezizomycotina</taxon>
        <taxon>Sordariomycetes</taxon>
        <taxon>Lulworthiomycetidae</taxon>
        <taxon>Lulworthiales</taxon>
        <taxon>Lulworthiaceae</taxon>
        <taxon>Zalerion</taxon>
    </lineage>
</organism>
<evidence type="ECO:0000256" key="1">
    <source>
        <dbReference type="ARBA" id="ARBA00022679"/>
    </source>
</evidence>
<feature type="compositionally biased region" description="Basic residues" evidence="5">
    <location>
        <begin position="134"/>
        <end position="150"/>
    </location>
</feature>
<accession>A0AAD5RKK8</accession>
<name>A0AAD5RKK8_9PEZI</name>
<evidence type="ECO:0000313" key="7">
    <source>
        <dbReference type="Proteomes" id="UP001201980"/>
    </source>
</evidence>
<keyword evidence="1 4" id="KW-0808">Transferase</keyword>
<reference evidence="6" key="1">
    <citation type="submission" date="2022-07" db="EMBL/GenBank/DDBJ databases">
        <title>Draft genome sequence of Zalerion maritima ATCC 34329, a (micro)plastics degrading marine fungus.</title>
        <authorList>
            <person name="Paco A."/>
            <person name="Goncalves M.F.M."/>
            <person name="Rocha-Santos T.A.P."/>
            <person name="Alves A."/>
        </authorList>
    </citation>
    <scope>NUCLEOTIDE SEQUENCE</scope>
    <source>
        <strain evidence="6">ATCC 34329</strain>
    </source>
</reference>
<dbReference type="GO" id="GO:0046165">
    <property type="term" value="P:alcohol biosynthetic process"/>
    <property type="evidence" value="ECO:0007669"/>
    <property type="project" value="UniProtKB-ARBA"/>
</dbReference>
<feature type="region of interest" description="Disordered" evidence="5">
    <location>
        <begin position="114"/>
        <end position="150"/>
    </location>
</feature>
<proteinExistence type="inferred from homology"/>
<dbReference type="SUPFAM" id="SSF48576">
    <property type="entry name" value="Terpenoid synthases"/>
    <property type="match status" value="1"/>
</dbReference>
<protein>
    <recommendedName>
        <fullName evidence="8">Geranylgeranyl diphosphate synthase</fullName>
    </recommendedName>
</protein>
<dbReference type="InterPro" id="IPR000092">
    <property type="entry name" value="Polyprenyl_synt"/>
</dbReference>
<dbReference type="AlphaFoldDB" id="A0AAD5RKK8"/>
<evidence type="ECO:0000256" key="3">
    <source>
        <dbReference type="ARBA" id="ARBA00022842"/>
    </source>
</evidence>
<dbReference type="Proteomes" id="UP001201980">
    <property type="component" value="Unassembled WGS sequence"/>
</dbReference>
<dbReference type="GO" id="GO:0043386">
    <property type="term" value="P:mycotoxin biosynthetic process"/>
    <property type="evidence" value="ECO:0007669"/>
    <property type="project" value="UniProtKB-ARBA"/>
</dbReference>
<dbReference type="GO" id="GO:0008299">
    <property type="term" value="P:isoprenoid biosynthetic process"/>
    <property type="evidence" value="ECO:0007669"/>
    <property type="project" value="InterPro"/>
</dbReference>
<dbReference type="Gene3D" id="1.10.600.10">
    <property type="entry name" value="Farnesyl Diphosphate Synthase"/>
    <property type="match status" value="1"/>
</dbReference>
<dbReference type="CDD" id="cd00685">
    <property type="entry name" value="Trans_IPPS_HT"/>
    <property type="match status" value="1"/>
</dbReference>
<dbReference type="PANTHER" id="PTHR12001">
    <property type="entry name" value="GERANYLGERANYL PYROPHOSPHATE SYNTHASE"/>
    <property type="match status" value="1"/>
</dbReference>
<comment type="caution">
    <text evidence="6">The sequence shown here is derived from an EMBL/GenBank/DDBJ whole genome shotgun (WGS) entry which is preliminary data.</text>
</comment>
<dbReference type="SFLD" id="SFLDS00005">
    <property type="entry name" value="Isoprenoid_Synthase_Type_I"/>
    <property type="match status" value="1"/>
</dbReference>
<dbReference type="EMBL" id="JAKWBI020000622">
    <property type="protein sequence ID" value="KAJ2893320.1"/>
    <property type="molecule type" value="Genomic_DNA"/>
</dbReference>
<keyword evidence="2" id="KW-0479">Metal-binding</keyword>
<feature type="compositionally biased region" description="Polar residues" evidence="5">
    <location>
        <begin position="22"/>
        <end position="37"/>
    </location>
</feature>
<keyword evidence="7" id="KW-1185">Reference proteome</keyword>
<sequence>MSTSNPFPSLNLSAGGGSSSSTTFQSPNVIPSRSSSIGHHRDNSLNASQSPPPKSVLRPVPEASWLAAGSSSTDSTMTPANVPGGSGTVSPPPGPRSPDTVVAAGISCTAGAHTSALPQPLSSNPVVGASSSHQHAHSRSHSHTRSRSRKASIISNLNHTSFMAQMPTAPPVPPDPSRFGTDELPWGGKTWNEDKERILTGPFDYLFAHPGKDFRAQVINAFNAWLDVPEDSLEVITKAVGMLHTASLLIDDVEDSSLLRRSLPVAHSIFGTAQTINSANYVYFVALQELQRLKNPKAISIFAEELVHLHRGQGMDLFWRDTLTCPTEDDYLEMVGNKTGGLFRLGIKLMQAESRSLIDCVPLVNIIGLIFQIRDDYMNLSSPEYSHNKGLCEDLTEGKFSFPIIHSIRSDPTNFQLLNILKQKPTEQEVKRYAVTYMEGTGSFEYTKNVVHVLIERARKLVDEIDDGRGKSGGIQKMLDKMVV</sequence>
<dbReference type="PANTHER" id="PTHR12001:SF44">
    <property type="entry name" value="GERANYLGERANYL PYROPHOSPHATE SYNTHASE"/>
    <property type="match status" value="1"/>
</dbReference>
<feature type="compositionally biased region" description="Polar residues" evidence="5">
    <location>
        <begin position="116"/>
        <end position="125"/>
    </location>
</feature>
<keyword evidence="3" id="KW-0460">Magnesium</keyword>
<evidence type="ECO:0000256" key="4">
    <source>
        <dbReference type="RuleBase" id="RU004466"/>
    </source>
</evidence>
<dbReference type="GO" id="GO:0004659">
    <property type="term" value="F:prenyltransferase activity"/>
    <property type="evidence" value="ECO:0007669"/>
    <property type="project" value="InterPro"/>
</dbReference>
<feature type="region of interest" description="Disordered" evidence="5">
    <location>
        <begin position="1"/>
        <end position="102"/>
    </location>
</feature>
<evidence type="ECO:0000313" key="6">
    <source>
        <dbReference type="EMBL" id="KAJ2893320.1"/>
    </source>
</evidence>
<dbReference type="InterPro" id="IPR033749">
    <property type="entry name" value="Polyprenyl_synt_CS"/>
</dbReference>
<dbReference type="InterPro" id="IPR008949">
    <property type="entry name" value="Isoprenoid_synthase_dom_sf"/>
</dbReference>
<dbReference type="PROSITE" id="PS00444">
    <property type="entry name" value="POLYPRENYL_SYNTHASE_2"/>
    <property type="match status" value="1"/>
</dbReference>
<feature type="compositionally biased region" description="Polar residues" evidence="5">
    <location>
        <begin position="1"/>
        <end position="12"/>
    </location>
</feature>